<reference evidence="8 9" key="1">
    <citation type="submission" date="2023-10" db="EMBL/GenBank/DDBJ databases">
        <title>Saccharopolyspora sp. nov., isolated from mangrove soil.</title>
        <authorList>
            <person name="Lu Y."/>
            <person name="Liu W."/>
        </authorList>
    </citation>
    <scope>NUCLEOTIDE SEQUENCE [LARGE SCALE GENOMIC DNA]</scope>
    <source>
        <strain evidence="8 9">S2-29</strain>
    </source>
</reference>
<feature type="transmembrane region" description="Helical" evidence="7">
    <location>
        <begin position="145"/>
        <end position="164"/>
    </location>
</feature>
<keyword evidence="2" id="KW-1003">Cell membrane</keyword>
<dbReference type="Proteomes" id="UP001327093">
    <property type="component" value="Unassembled WGS sequence"/>
</dbReference>
<dbReference type="RefSeq" id="WP_324268315.1">
    <property type="nucleotide sequence ID" value="NZ_JAWLNX010000022.1"/>
</dbReference>
<name>A0ABU6AH27_9PSEU</name>
<feature type="transmembrane region" description="Helical" evidence="7">
    <location>
        <begin position="342"/>
        <end position="362"/>
    </location>
</feature>
<dbReference type="Gene3D" id="1.20.1740.10">
    <property type="entry name" value="Amino acid/polyamine transporter I"/>
    <property type="match status" value="1"/>
</dbReference>
<dbReference type="PIRSF" id="PIRSF006060">
    <property type="entry name" value="AA_transporter"/>
    <property type="match status" value="1"/>
</dbReference>
<keyword evidence="9" id="KW-1185">Reference proteome</keyword>
<feature type="compositionally biased region" description="Polar residues" evidence="6">
    <location>
        <begin position="415"/>
        <end position="431"/>
    </location>
</feature>
<comment type="caution">
    <text evidence="8">The sequence shown here is derived from an EMBL/GenBank/DDBJ whole genome shotgun (WGS) entry which is preliminary data.</text>
</comment>
<feature type="transmembrane region" description="Helical" evidence="7">
    <location>
        <begin position="318"/>
        <end position="336"/>
    </location>
</feature>
<feature type="transmembrane region" description="Helical" evidence="7">
    <location>
        <begin position="40"/>
        <end position="61"/>
    </location>
</feature>
<evidence type="ECO:0000256" key="7">
    <source>
        <dbReference type="SAM" id="Phobius"/>
    </source>
</evidence>
<dbReference type="InterPro" id="IPR002293">
    <property type="entry name" value="AA/rel_permease1"/>
</dbReference>
<protein>
    <submittedName>
        <fullName evidence="8">Amino acid permease</fullName>
    </submittedName>
</protein>
<keyword evidence="4 7" id="KW-1133">Transmembrane helix</keyword>
<evidence type="ECO:0000256" key="2">
    <source>
        <dbReference type="ARBA" id="ARBA00022475"/>
    </source>
</evidence>
<dbReference type="InterPro" id="IPR050367">
    <property type="entry name" value="APC_superfamily"/>
</dbReference>
<evidence type="ECO:0000256" key="6">
    <source>
        <dbReference type="SAM" id="MobiDB-lite"/>
    </source>
</evidence>
<feature type="transmembrane region" description="Helical" evidence="7">
    <location>
        <begin position="263"/>
        <end position="286"/>
    </location>
</feature>
<feature type="region of interest" description="Disordered" evidence="6">
    <location>
        <begin position="411"/>
        <end position="431"/>
    </location>
</feature>
<feature type="transmembrane region" description="Helical" evidence="7">
    <location>
        <begin position="115"/>
        <end position="138"/>
    </location>
</feature>
<proteinExistence type="predicted"/>
<comment type="subcellular location">
    <subcellularLocation>
        <location evidence="1">Cell membrane</location>
        <topology evidence="1">Multi-pass membrane protein</topology>
    </subcellularLocation>
</comment>
<dbReference type="EMBL" id="JAWLNX010000022">
    <property type="protein sequence ID" value="MEB3370849.1"/>
    <property type="molecule type" value="Genomic_DNA"/>
</dbReference>
<feature type="transmembrane region" description="Helical" evidence="7">
    <location>
        <begin position="12"/>
        <end position="34"/>
    </location>
</feature>
<feature type="transmembrane region" description="Helical" evidence="7">
    <location>
        <begin position="382"/>
        <end position="407"/>
    </location>
</feature>
<evidence type="ECO:0000256" key="4">
    <source>
        <dbReference type="ARBA" id="ARBA00022989"/>
    </source>
</evidence>
<gene>
    <name evidence="8" type="ORF">R4I43_25935</name>
</gene>
<evidence type="ECO:0000256" key="5">
    <source>
        <dbReference type="ARBA" id="ARBA00023136"/>
    </source>
</evidence>
<evidence type="ECO:0000313" key="9">
    <source>
        <dbReference type="Proteomes" id="UP001327093"/>
    </source>
</evidence>
<keyword evidence="3 7" id="KW-0812">Transmembrane</keyword>
<evidence type="ECO:0000313" key="8">
    <source>
        <dbReference type="EMBL" id="MEB3370849.1"/>
    </source>
</evidence>
<keyword evidence="5 7" id="KW-0472">Membrane</keyword>
<feature type="transmembrane region" description="Helical" evidence="7">
    <location>
        <begin position="184"/>
        <end position="201"/>
    </location>
</feature>
<organism evidence="8 9">
    <name type="scientific">Saccharopolyspora mangrovi</name>
    <dbReference type="NCBI Taxonomy" id="3082379"/>
    <lineage>
        <taxon>Bacteria</taxon>
        <taxon>Bacillati</taxon>
        <taxon>Actinomycetota</taxon>
        <taxon>Actinomycetes</taxon>
        <taxon>Pseudonocardiales</taxon>
        <taxon>Pseudonocardiaceae</taxon>
        <taxon>Saccharopolyspora</taxon>
    </lineage>
</organism>
<accession>A0ABU6AH27</accession>
<dbReference type="PANTHER" id="PTHR42770">
    <property type="entry name" value="AMINO ACID TRANSPORTER-RELATED"/>
    <property type="match status" value="1"/>
</dbReference>
<dbReference type="PANTHER" id="PTHR42770:SF13">
    <property type="entry name" value="L-METHIONINE_BRANCHED-CHAIN AMINO ACID EXPORTER YJEH"/>
    <property type="match status" value="1"/>
</dbReference>
<evidence type="ECO:0000256" key="1">
    <source>
        <dbReference type="ARBA" id="ARBA00004651"/>
    </source>
</evidence>
<feature type="transmembrane region" description="Helical" evidence="7">
    <location>
        <begin position="82"/>
        <end position="109"/>
    </location>
</feature>
<feature type="transmembrane region" description="Helical" evidence="7">
    <location>
        <begin position="221"/>
        <end position="243"/>
    </location>
</feature>
<evidence type="ECO:0000256" key="3">
    <source>
        <dbReference type="ARBA" id="ARBA00022692"/>
    </source>
</evidence>
<dbReference type="Pfam" id="PF13520">
    <property type="entry name" value="AA_permease_2"/>
    <property type="match status" value="1"/>
</dbReference>
<sequence>MRPGSLGRAEGTALCVAAVLGPGVLALPAVATAAAGPASIVAWAGLLALSAPVAGSFAALGARLPDGGGAAAFAARAFGPRVAASVGWWFFFAVPFGVVAAALVGGHYVAEALGWGQAGALVVAGALLAAAFAANYVGLRFTGRVQLLLVAVLVALLASATLAAAPELDWAHFTPFLPHGWGGVAHAVSVLFFAFAGWEAISHLSGEFRAPRRDLPQVTTVAVVVVGVVYLALAVTSIGVLGARGGSTAVPLTLLLERGIGGAAGIVACAAAVLLCFGAVNTYLAGGARLGASLAREATLPAWLAPGGRPGEVPRRSVTALGVLSAAVLVAVALGACSLDTLMRATSACLAAVTCAGCLAAARLLSGARRYAAITASTSTAVVLAFCGPFLILPALLGAAALTYATATASHRRTGPSSGQQRTRTPTGAQP</sequence>